<comment type="caution">
    <text evidence="2">The sequence shown here is derived from an EMBL/GenBank/DDBJ whole genome shotgun (WGS) entry which is preliminary data.</text>
</comment>
<dbReference type="EMBL" id="JBBKAM010000002">
    <property type="protein sequence ID" value="MEJ8642788.1"/>
    <property type="molecule type" value="Genomic_DNA"/>
</dbReference>
<accession>A0ABU8U6L4</accession>
<sequence>MSLCEGYRTGRLDDDRRERLSRLADGLTRIPDYCKSVLDGDSDGGTRGDSPLRDGPLRATTLERVIPLGSATPGTGR</sequence>
<evidence type="ECO:0000256" key="1">
    <source>
        <dbReference type="SAM" id="MobiDB-lite"/>
    </source>
</evidence>
<organism evidence="2 3">
    <name type="scientific">Streptomyces caledonius</name>
    <dbReference type="NCBI Taxonomy" id="3134107"/>
    <lineage>
        <taxon>Bacteria</taxon>
        <taxon>Bacillati</taxon>
        <taxon>Actinomycetota</taxon>
        <taxon>Actinomycetes</taxon>
        <taxon>Kitasatosporales</taxon>
        <taxon>Streptomycetaceae</taxon>
        <taxon>Streptomyces</taxon>
    </lineage>
</organism>
<gene>
    <name evidence="2" type="ORF">WKI68_18125</name>
</gene>
<evidence type="ECO:0000313" key="3">
    <source>
        <dbReference type="Proteomes" id="UP001382904"/>
    </source>
</evidence>
<reference evidence="2 3" key="1">
    <citation type="submission" date="2024-03" db="EMBL/GenBank/DDBJ databases">
        <title>Novel Streptomyces species of biotechnological and ecological value are a feature of Machair soil.</title>
        <authorList>
            <person name="Prole J.R."/>
            <person name="Goodfellow M."/>
            <person name="Allenby N."/>
            <person name="Ward A.C."/>
        </authorList>
    </citation>
    <scope>NUCLEOTIDE SEQUENCE [LARGE SCALE GENOMIC DNA]</scope>
    <source>
        <strain evidence="2 3">MS1.HAVA.3</strain>
    </source>
</reference>
<feature type="region of interest" description="Disordered" evidence="1">
    <location>
        <begin position="35"/>
        <end position="77"/>
    </location>
</feature>
<proteinExistence type="predicted"/>
<protein>
    <submittedName>
        <fullName evidence="2">Uncharacterized protein</fullName>
    </submittedName>
</protein>
<dbReference type="Proteomes" id="UP001382904">
    <property type="component" value="Unassembled WGS sequence"/>
</dbReference>
<name>A0ABU8U6L4_9ACTN</name>
<keyword evidence="3" id="KW-1185">Reference proteome</keyword>
<evidence type="ECO:0000313" key="2">
    <source>
        <dbReference type="EMBL" id="MEJ8642788.1"/>
    </source>
</evidence>
<feature type="compositionally biased region" description="Basic and acidic residues" evidence="1">
    <location>
        <begin position="44"/>
        <end position="56"/>
    </location>
</feature>